<evidence type="ECO:0000313" key="1">
    <source>
        <dbReference type="EMBL" id="CAJ0861897.1"/>
    </source>
</evidence>
<reference evidence="1" key="1">
    <citation type="submission" date="2023-07" db="EMBL/GenBank/DDBJ databases">
        <authorList>
            <person name="Pelsma A.J. K."/>
        </authorList>
    </citation>
    <scope>NUCLEOTIDE SEQUENCE</scope>
</reference>
<dbReference type="InterPro" id="IPR021791">
    <property type="entry name" value="Phage_TAC_11"/>
</dbReference>
<accession>A0AA48RCQ7</accession>
<protein>
    <recommendedName>
        <fullName evidence="2">Gene transfer agent family protein</fullName>
    </recommendedName>
</protein>
<dbReference type="EMBL" id="OY288114">
    <property type="protein sequence ID" value="CAJ0861897.1"/>
    <property type="molecule type" value="Genomic_DNA"/>
</dbReference>
<name>A0AA48RCQ7_9ZZZZ</name>
<gene>
    <name evidence="1" type="ORF">AMST5_01439</name>
</gene>
<dbReference type="Pfam" id="PF11836">
    <property type="entry name" value="Phage_TAC_11"/>
    <property type="match status" value="1"/>
</dbReference>
<organism evidence="1">
    <name type="scientific">freshwater sediment metagenome</name>
    <dbReference type="NCBI Taxonomy" id="556182"/>
    <lineage>
        <taxon>unclassified sequences</taxon>
        <taxon>metagenomes</taxon>
        <taxon>ecological metagenomes</taxon>
    </lineage>
</organism>
<evidence type="ECO:0008006" key="2">
    <source>
        <dbReference type="Google" id="ProtNLM"/>
    </source>
</evidence>
<dbReference type="AlphaFoldDB" id="A0AA48RCQ7"/>
<proteinExistence type="predicted"/>
<sequence>MSTTHREFFGDAERDFRLTPKLIGELERLTDAGIGALCKRLFAGDFSHKDICETVRLGLIGGGEDPQSAANLVAVYASDAPLARVYPTAVSILEAAWFGVDEETEEAAE</sequence>